<dbReference type="GO" id="GO:0016020">
    <property type="term" value="C:membrane"/>
    <property type="evidence" value="ECO:0007669"/>
    <property type="project" value="InterPro"/>
</dbReference>
<dbReference type="RefSeq" id="WP_158006419.1">
    <property type="nucleotide sequence ID" value="NZ_CP049207.1"/>
</dbReference>
<evidence type="ECO:0000313" key="1">
    <source>
        <dbReference type="EMBL" id="NTF37977.1"/>
    </source>
</evidence>
<proteinExistence type="predicted"/>
<dbReference type="EMBL" id="CP049207">
    <property type="protein sequence ID" value="QTG01832.1"/>
    <property type="molecule type" value="Genomic_DNA"/>
</dbReference>
<dbReference type="InterPro" id="IPR005331">
    <property type="entry name" value="Sulfotransferase"/>
</dbReference>
<gene>
    <name evidence="1" type="ORF">G6L72_14825</name>
    <name evidence="2" type="ORF">G6M88_15245</name>
</gene>
<organism evidence="2 3">
    <name type="scientific">Agrobacterium rubi</name>
    <dbReference type="NCBI Taxonomy" id="28099"/>
    <lineage>
        <taxon>Bacteria</taxon>
        <taxon>Pseudomonadati</taxon>
        <taxon>Pseudomonadota</taxon>
        <taxon>Alphaproteobacteria</taxon>
        <taxon>Hyphomicrobiales</taxon>
        <taxon>Rhizobiaceae</taxon>
        <taxon>Rhizobium/Agrobacterium group</taxon>
        <taxon>Agrobacterium</taxon>
    </lineage>
</organism>
<reference evidence="1 4" key="1">
    <citation type="journal article" date="2020" name="Science">
        <title>Unexpected conservation and global transmission of agrobacterial virulence plasmids.</title>
        <authorList>
            <person name="Weisberg A.J."/>
            <person name="Davis E.W. 2nd"/>
            <person name="Tabima J."/>
            <person name="Belcher M.S."/>
            <person name="Miller M."/>
            <person name="Kuo C.H."/>
            <person name="Loper J.E."/>
            <person name="Grunwald N.J."/>
            <person name="Putnam M.L."/>
            <person name="Chang J.H."/>
        </authorList>
    </citation>
    <scope>NUCLEOTIDE SEQUENCE [LARGE SCALE GENOMIC DNA]</scope>
    <source>
        <strain evidence="1 4">A19/93</strain>
    </source>
</reference>
<dbReference type="KEGG" id="arui:G6M88_15245"/>
<name>A0AAE7R8U5_9HYPH</name>
<dbReference type="Proteomes" id="UP000663912">
    <property type="component" value="Chromosome 2"/>
</dbReference>
<keyword evidence="4" id="KW-1185">Reference proteome</keyword>
<accession>A0AAE7R8U5</accession>
<dbReference type="GO" id="GO:0008146">
    <property type="term" value="F:sulfotransferase activity"/>
    <property type="evidence" value="ECO:0007669"/>
    <property type="project" value="InterPro"/>
</dbReference>
<sequence>MADAVLERYIDQNTNDADAWMLYGQMLYRRGLSEPARAIFRNYCSKANSPHVSDVLHAKHGAVVAVVDDVRKILYIPIPKCANTTVKNYIYYGLTGESCGLMVHEKLSILNRVVFVDELTNKYNDYFKFSVIRDWKQRIVSYLQGNIERGYLRKSSFGREFFCGISTSPSIDDVHFSFFKYRQYFLDFRHHTDPMSWYIPNIEALDALFNMDSLDDVRAFLEWAYQVKIPTMHEMKSGDVQSQIKMSPDMDKFYEIDEKISLYDFGAK</sequence>
<dbReference type="Proteomes" id="UP000822331">
    <property type="component" value="Unassembled WGS sequence"/>
</dbReference>
<evidence type="ECO:0000313" key="3">
    <source>
        <dbReference type="Proteomes" id="UP000663912"/>
    </source>
</evidence>
<evidence type="ECO:0000313" key="4">
    <source>
        <dbReference type="Proteomes" id="UP000822331"/>
    </source>
</evidence>
<dbReference type="AlphaFoldDB" id="A0AAE7R8U5"/>
<dbReference type="EMBL" id="JAAMCP010000008">
    <property type="protein sequence ID" value="NTF37977.1"/>
    <property type="molecule type" value="Genomic_DNA"/>
</dbReference>
<evidence type="ECO:0000313" key="2">
    <source>
        <dbReference type="EMBL" id="QTG01832.1"/>
    </source>
</evidence>
<reference evidence="2" key="2">
    <citation type="submission" date="2020-02" db="EMBL/GenBank/DDBJ databases">
        <title>Unexpected conservation and global transmission of agrobacterial virulence plasmids.</title>
        <authorList>
            <person name="Weisberg A.J."/>
            <person name="Davis E.W. II"/>
            <person name="Tabima J.R."/>
            <person name="Belcher M.S."/>
            <person name="Miller M."/>
            <person name="Kuo C.-H."/>
            <person name="Loper J.E."/>
            <person name="Grunwald N.J."/>
            <person name="Putnam M.L."/>
            <person name="Chang J.H."/>
        </authorList>
    </citation>
    <scope>NUCLEOTIDE SEQUENCE</scope>
    <source>
        <strain evidence="2">W2/73</strain>
    </source>
</reference>
<protein>
    <submittedName>
        <fullName evidence="2">Sulfotransferase family 2 domain-containing protein</fullName>
    </submittedName>
</protein>
<dbReference type="Pfam" id="PF03567">
    <property type="entry name" value="Sulfotransfer_2"/>
    <property type="match status" value="1"/>
</dbReference>